<keyword evidence="2" id="KW-0812">Transmembrane</keyword>
<feature type="region of interest" description="Disordered" evidence="1">
    <location>
        <begin position="130"/>
        <end position="152"/>
    </location>
</feature>
<evidence type="ECO:0000313" key="3">
    <source>
        <dbReference type="EMBL" id="QQZ49620.1"/>
    </source>
</evidence>
<reference evidence="3" key="1">
    <citation type="submission" date="2021-01" db="EMBL/GenBank/DDBJ databases">
        <title>Genome sequence of Phenylobacterium sp. 20VBR1 isolated from a valley glaceir, Ny-Alesund, Svalbard.</title>
        <authorList>
            <person name="Thomas F.A."/>
            <person name="Krishnan K.P."/>
            <person name="Sinha R.K."/>
        </authorList>
    </citation>
    <scope>NUCLEOTIDE SEQUENCE</scope>
    <source>
        <strain evidence="3">20VBR1</strain>
    </source>
</reference>
<sequence length="152" mass="16028">MIIGGLGGAGFVTVLLALIGAGLHIEVLSIATFSGAVTGYMWEHSRPGGERIAQIAIGIGRHAVTPRRVSRAEIATPRWPPTTIPAGEIRIPPVAFVMTLCVMALTMIVAAGAEGLSIGFPPGLFPAPLPNNARPVSRRAPRRGHRTDLDRR</sequence>
<dbReference type="EMBL" id="CP068570">
    <property type="protein sequence ID" value="QQZ49620.1"/>
    <property type="molecule type" value="Genomic_DNA"/>
</dbReference>
<proteinExistence type="predicted"/>
<evidence type="ECO:0000256" key="2">
    <source>
        <dbReference type="SAM" id="Phobius"/>
    </source>
</evidence>
<name>A0A974P367_9CAUL</name>
<accession>A0A974P367</accession>
<protein>
    <submittedName>
        <fullName evidence="3">Uncharacterized protein</fullName>
    </submittedName>
</protein>
<feature type="compositionally biased region" description="Basic residues" evidence="1">
    <location>
        <begin position="136"/>
        <end position="145"/>
    </location>
</feature>
<feature type="transmembrane region" description="Helical" evidence="2">
    <location>
        <begin position="94"/>
        <end position="113"/>
    </location>
</feature>
<dbReference type="AlphaFoldDB" id="A0A974P367"/>
<evidence type="ECO:0000256" key="1">
    <source>
        <dbReference type="SAM" id="MobiDB-lite"/>
    </source>
</evidence>
<gene>
    <name evidence="3" type="ORF">JKL49_22370</name>
</gene>
<organism evidence="3">
    <name type="scientific">Phenylobacterium glaciei</name>
    <dbReference type="NCBI Taxonomy" id="2803784"/>
    <lineage>
        <taxon>Bacteria</taxon>
        <taxon>Pseudomonadati</taxon>
        <taxon>Pseudomonadota</taxon>
        <taxon>Alphaproteobacteria</taxon>
        <taxon>Caulobacterales</taxon>
        <taxon>Caulobacteraceae</taxon>
        <taxon>Phenylobacterium</taxon>
    </lineage>
</organism>
<keyword evidence="2" id="KW-0472">Membrane</keyword>
<keyword evidence="2" id="KW-1133">Transmembrane helix</keyword>